<name>A0A2U9IBT8_9CREN</name>
<proteinExistence type="predicted"/>
<evidence type="ECO:0000313" key="1">
    <source>
        <dbReference type="EMBL" id="AWR93470.1"/>
    </source>
</evidence>
<dbReference type="KEGG" id="abri:DFR85_01440"/>
<protein>
    <recommendedName>
        <fullName evidence="3">DUF86 domain-containing protein</fullName>
    </recommendedName>
</protein>
<evidence type="ECO:0008006" key="3">
    <source>
        <dbReference type="Google" id="ProtNLM"/>
    </source>
</evidence>
<dbReference type="EMBL" id="CP029289">
    <property type="protein sequence ID" value="AWR93470.1"/>
    <property type="molecule type" value="Genomic_DNA"/>
</dbReference>
<sequence length="122" mass="14280">MSTRFWLLYKNIEKGTKVSLDEFSENKELNYEVRNSSLSLYRDVITEASRIVNESEDSKIIWELLRRNIISVSLAQELIDISKIIANIFSIDDAVIYSMLVRIMEDLEELYFSIQKYLSSNA</sequence>
<gene>
    <name evidence="1" type="ORF">DFR85_01440</name>
</gene>
<organism evidence="1 2">
    <name type="scientific">Acidianus brierleyi</name>
    <dbReference type="NCBI Taxonomy" id="41673"/>
    <lineage>
        <taxon>Archaea</taxon>
        <taxon>Thermoproteota</taxon>
        <taxon>Thermoprotei</taxon>
        <taxon>Sulfolobales</taxon>
        <taxon>Sulfolobaceae</taxon>
        <taxon>Acidianus</taxon>
    </lineage>
</organism>
<evidence type="ECO:0000313" key="2">
    <source>
        <dbReference type="Proteomes" id="UP000248044"/>
    </source>
</evidence>
<dbReference type="Proteomes" id="UP000248044">
    <property type="component" value="Chromosome"/>
</dbReference>
<reference evidence="1 2" key="1">
    <citation type="submission" date="2018-05" db="EMBL/GenBank/DDBJ databases">
        <title>Complete Genome Sequences of Extremely Thermoacidophilic, Metal-Mobilizing Type-Strain Members of the Archaeal Family Sulfolobaceae: Acidianus brierleyi DSM-1651T, Acidianus sulfidivorans DSM-18786T, Metallosphaera hakonensis DSM-7519T, and Metallosphaera prunae DSM-10039T.</title>
        <authorList>
            <person name="Counts J.A."/>
            <person name="Kelly R.M."/>
        </authorList>
    </citation>
    <scope>NUCLEOTIDE SEQUENCE [LARGE SCALE GENOMIC DNA]</scope>
    <source>
        <strain evidence="1 2">DSM 1651</strain>
    </source>
</reference>
<dbReference type="GeneID" id="36830778"/>
<dbReference type="RefSeq" id="WP_110269354.1">
    <property type="nucleotide sequence ID" value="NZ_CP029289.2"/>
</dbReference>
<dbReference type="AlphaFoldDB" id="A0A2U9IBT8"/>
<dbReference type="OrthoDB" id="34556at2157"/>
<keyword evidence="2" id="KW-1185">Reference proteome</keyword>
<accession>A0A2U9IBT8</accession>